<feature type="transmembrane region" description="Helical" evidence="1">
    <location>
        <begin position="215"/>
        <end position="241"/>
    </location>
</feature>
<evidence type="ECO:0000313" key="4">
    <source>
        <dbReference type="Proteomes" id="UP000791080"/>
    </source>
</evidence>
<dbReference type="EMBL" id="AUBJ02000001">
    <property type="protein sequence ID" value="MCP2333919.1"/>
    <property type="molecule type" value="Genomic_DNA"/>
</dbReference>
<organism evidence="3 4">
    <name type="scientific">Actinoalloteichus caeruleus DSM 43889</name>
    <dbReference type="NCBI Taxonomy" id="1120930"/>
    <lineage>
        <taxon>Bacteria</taxon>
        <taxon>Bacillati</taxon>
        <taxon>Actinomycetota</taxon>
        <taxon>Actinomycetes</taxon>
        <taxon>Pseudonocardiales</taxon>
        <taxon>Pseudonocardiaceae</taxon>
        <taxon>Actinoalloteichus</taxon>
        <taxon>Actinoalloteichus cyanogriseus</taxon>
    </lineage>
</organism>
<feature type="transmembrane region" description="Helical" evidence="1">
    <location>
        <begin position="368"/>
        <end position="388"/>
    </location>
</feature>
<evidence type="ECO:0000259" key="2">
    <source>
        <dbReference type="Pfam" id="PF04235"/>
    </source>
</evidence>
<protein>
    <submittedName>
        <fullName evidence="3">Membrane protein YeiB</fullName>
    </submittedName>
</protein>
<feature type="domain" description="DUF418" evidence="2">
    <location>
        <begin position="240"/>
        <end position="407"/>
    </location>
</feature>
<accession>A0ABT1JNS3</accession>
<feature type="transmembrane region" description="Helical" evidence="1">
    <location>
        <begin position="340"/>
        <end position="362"/>
    </location>
</feature>
<reference evidence="3 4" key="1">
    <citation type="submission" date="2013-07" db="EMBL/GenBank/DDBJ databases">
        <authorList>
            <consortium name="DOE Joint Genome Institute"/>
            <person name="Reeve W."/>
            <person name="Huntemann M."/>
            <person name="Han J."/>
            <person name="Chen A."/>
            <person name="Kyrpides N."/>
            <person name="Mavromatis K."/>
            <person name="Markowitz V."/>
            <person name="Palaniappan K."/>
            <person name="Ivanova N."/>
            <person name="Schaumberg A."/>
            <person name="Pati A."/>
            <person name="Liolios K."/>
            <person name="Nordberg H.P."/>
            <person name="Cantor M.N."/>
            <person name="Hua S.X."/>
            <person name="Woyke T."/>
        </authorList>
    </citation>
    <scope>NUCLEOTIDE SEQUENCE [LARGE SCALE GENOMIC DNA]</scope>
    <source>
        <strain evidence="3 4">DSM 43889</strain>
    </source>
</reference>
<name>A0ABT1JNS3_ACTCY</name>
<evidence type="ECO:0000256" key="1">
    <source>
        <dbReference type="SAM" id="Phobius"/>
    </source>
</evidence>
<feature type="transmembrane region" description="Helical" evidence="1">
    <location>
        <begin position="132"/>
        <end position="148"/>
    </location>
</feature>
<dbReference type="Pfam" id="PF04235">
    <property type="entry name" value="DUF418"/>
    <property type="match status" value="1"/>
</dbReference>
<keyword evidence="1" id="KW-1133">Transmembrane helix</keyword>
<feature type="transmembrane region" description="Helical" evidence="1">
    <location>
        <begin position="24"/>
        <end position="43"/>
    </location>
</feature>
<sequence>MTTTTTPSERGPVKAGERVLAPDLARGCMLLLIVLANTVFYLWGSERSPGSAHPVDGSVADKITQVVLVAGVDMRSYPMFAFLFGYGIVQLLSRQLATGTQERDARALLRRRHLWLLVFGVAHAALLWMGDILAAYGMTGLILCWLFLRRSDRVLLVWSAVLSGLVLTLSLALVVLAALAPEGTAGGAPLDYVPFLTSNISETSYLASIQGRLPAWLFLVVVQGFVLLVLPVSMLLGFWAARRRVLEEPGQHLRLLRATAVVGLGGGVLLGGLPYALARVDVLSVSTLMKEALSLTHMTSGLFGGVGYVAVFALVSHRISRRGGVGRIGGAIVATGRRSLSAYLAQSVLCAPLLAAWGLGWGASFGSAQMALFAIGVWLLTVVTSALLERAGRRGPAEVVLRGLTYRSRGATASPAASRSQDEPAARVTT</sequence>
<keyword evidence="1" id="KW-0812">Transmembrane</keyword>
<dbReference type="InterPro" id="IPR007349">
    <property type="entry name" value="DUF418"/>
</dbReference>
<dbReference type="RefSeq" id="WP_026419001.1">
    <property type="nucleotide sequence ID" value="NZ_AUBJ02000001.1"/>
</dbReference>
<comment type="caution">
    <text evidence="3">The sequence shown here is derived from an EMBL/GenBank/DDBJ whole genome shotgun (WGS) entry which is preliminary data.</text>
</comment>
<dbReference type="Proteomes" id="UP000791080">
    <property type="component" value="Unassembled WGS sequence"/>
</dbReference>
<feature type="transmembrane region" description="Helical" evidence="1">
    <location>
        <begin position="155"/>
        <end position="180"/>
    </location>
</feature>
<gene>
    <name evidence="3" type="ORF">G443_004189</name>
</gene>
<dbReference type="InterPro" id="IPR052529">
    <property type="entry name" value="Bact_Transport_Assoc"/>
</dbReference>
<feature type="transmembrane region" description="Helical" evidence="1">
    <location>
        <begin position="253"/>
        <end position="278"/>
    </location>
</feature>
<keyword evidence="4" id="KW-1185">Reference proteome</keyword>
<feature type="transmembrane region" description="Helical" evidence="1">
    <location>
        <begin position="298"/>
        <end position="319"/>
    </location>
</feature>
<dbReference type="PANTHER" id="PTHR30590">
    <property type="entry name" value="INNER MEMBRANE PROTEIN"/>
    <property type="match status" value="1"/>
</dbReference>
<proteinExistence type="predicted"/>
<keyword evidence="1" id="KW-0472">Membrane</keyword>
<reference evidence="3 4" key="2">
    <citation type="submission" date="2022-06" db="EMBL/GenBank/DDBJ databases">
        <title>Genomic Encyclopedia of Type Strains, Phase I: the one thousand microbial genomes (KMG-I) project.</title>
        <authorList>
            <person name="Kyrpides N."/>
        </authorList>
    </citation>
    <scope>NUCLEOTIDE SEQUENCE [LARGE SCALE GENOMIC DNA]</scope>
    <source>
        <strain evidence="3 4">DSM 43889</strain>
    </source>
</reference>
<evidence type="ECO:0000313" key="3">
    <source>
        <dbReference type="EMBL" id="MCP2333919.1"/>
    </source>
</evidence>
<dbReference type="PANTHER" id="PTHR30590:SF2">
    <property type="entry name" value="INNER MEMBRANE PROTEIN"/>
    <property type="match status" value="1"/>
</dbReference>